<keyword evidence="1" id="KW-0489">Methyltransferase</keyword>
<dbReference type="InterPro" id="IPR002935">
    <property type="entry name" value="SAM_O-MeTrfase"/>
</dbReference>
<dbReference type="InterPro" id="IPR029063">
    <property type="entry name" value="SAM-dependent_MTases_sf"/>
</dbReference>
<keyword evidence="3" id="KW-0949">S-adenosyl-L-methionine</keyword>
<reference evidence="5 6" key="1">
    <citation type="journal article" date="2024" name="BMC Genomics">
        <title>Genome assembly of redclaw crayfish (Cherax quadricarinatus) provides insights into its immune adaptation and hypoxia tolerance.</title>
        <authorList>
            <person name="Liu Z."/>
            <person name="Zheng J."/>
            <person name="Li H."/>
            <person name="Fang K."/>
            <person name="Wang S."/>
            <person name="He J."/>
            <person name="Zhou D."/>
            <person name="Weng S."/>
            <person name="Chi M."/>
            <person name="Gu Z."/>
            <person name="He J."/>
            <person name="Li F."/>
            <person name="Wang M."/>
        </authorList>
    </citation>
    <scope>NUCLEOTIDE SEQUENCE [LARGE SCALE GENOMIC DNA]</scope>
    <source>
        <strain evidence="5">ZL_2023a</strain>
    </source>
</reference>
<evidence type="ECO:0000313" key="5">
    <source>
        <dbReference type="EMBL" id="KAK8718576.1"/>
    </source>
</evidence>
<evidence type="ECO:0000256" key="3">
    <source>
        <dbReference type="ARBA" id="ARBA00022691"/>
    </source>
</evidence>
<sequence>ARKYWEEAGVSHKIQLHIAAAADTLQRFIDEGQAGTFDYVFIDADKVNYDRYFEQCLVLVRSGGIVSFDNTLRSGKVLDPEDQTHDTLAIRNLNVKLRDDNRINISFLNIGDGFTLCFKK</sequence>
<dbReference type="SUPFAM" id="SSF53335">
    <property type="entry name" value="S-adenosyl-L-methionine-dependent methyltransferases"/>
    <property type="match status" value="1"/>
</dbReference>
<keyword evidence="2" id="KW-0808">Transferase</keyword>
<evidence type="ECO:0000313" key="6">
    <source>
        <dbReference type="Proteomes" id="UP001445076"/>
    </source>
</evidence>
<dbReference type="PROSITE" id="PS51682">
    <property type="entry name" value="SAM_OMT_I"/>
    <property type="match status" value="1"/>
</dbReference>
<accession>A0AAW0VP70</accession>
<dbReference type="EMBL" id="JARKIK010005301">
    <property type="protein sequence ID" value="KAK8718576.1"/>
    <property type="molecule type" value="Genomic_DNA"/>
</dbReference>
<dbReference type="InterPro" id="IPR050362">
    <property type="entry name" value="Cation-dep_OMT"/>
</dbReference>
<evidence type="ECO:0000256" key="1">
    <source>
        <dbReference type="ARBA" id="ARBA00022603"/>
    </source>
</evidence>
<dbReference type="Pfam" id="PF01596">
    <property type="entry name" value="Methyltransf_3"/>
    <property type="match status" value="1"/>
</dbReference>
<organism evidence="5 6">
    <name type="scientific">Cherax quadricarinatus</name>
    <name type="common">Australian red claw crayfish</name>
    <dbReference type="NCBI Taxonomy" id="27406"/>
    <lineage>
        <taxon>Eukaryota</taxon>
        <taxon>Metazoa</taxon>
        <taxon>Ecdysozoa</taxon>
        <taxon>Arthropoda</taxon>
        <taxon>Crustacea</taxon>
        <taxon>Multicrustacea</taxon>
        <taxon>Malacostraca</taxon>
        <taxon>Eumalacostraca</taxon>
        <taxon>Eucarida</taxon>
        <taxon>Decapoda</taxon>
        <taxon>Pleocyemata</taxon>
        <taxon>Astacidea</taxon>
        <taxon>Parastacoidea</taxon>
        <taxon>Parastacidae</taxon>
        <taxon>Cherax</taxon>
    </lineage>
</organism>
<evidence type="ECO:0000256" key="4">
    <source>
        <dbReference type="ARBA" id="ARBA00023453"/>
    </source>
</evidence>
<dbReference type="GO" id="GO:0008171">
    <property type="term" value="F:O-methyltransferase activity"/>
    <property type="evidence" value="ECO:0007669"/>
    <property type="project" value="InterPro"/>
</dbReference>
<dbReference type="GO" id="GO:0032259">
    <property type="term" value="P:methylation"/>
    <property type="evidence" value="ECO:0007669"/>
    <property type="project" value="UniProtKB-KW"/>
</dbReference>
<name>A0AAW0VP70_CHEQU</name>
<dbReference type="GO" id="GO:0008757">
    <property type="term" value="F:S-adenosylmethionine-dependent methyltransferase activity"/>
    <property type="evidence" value="ECO:0007669"/>
    <property type="project" value="TreeGrafter"/>
</dbReference>
<dbReference type="Gene3D" id="3.40.50.150">
    <property type="entry name" value="Vaccinia Virus protein VP39"/>
    <property type="match status" value="1"/>
</dbReference>
<dbReference type="Proteomes" id="UP001445076">
    <property type="component" value="Unassembled WGS sequence"/>
</dbReference>
<comment type="caution">
    <text evidence="5">The sequence shown here is derived from an EMBL/GenBank/DDBJ whole genome shotgun (WGS) entry which is preliminary data.</text>
</comment>
<gene>
    <name evidence="5" type="ORF">OTU49_014635</name>
</gene>
<proteinExistence type="inferred from homology"/>
<dbReference type="PANTHER" id="PTHR10509:SF14">
    <property type="entry name" value="CAFFEOYL-COA O-METHYLTRANSFERASE 3-RELATED"/>
    <property type="match status" value="1"/>
</dbReference>
<keyword evidence="6" id="KW-1185">Reference proteome</keyword>
<dbReference type="AlphaFoldDB" id="A0AAW0VP70"/>
<dbReference type="PANTHER" id="PTHR10509">
    <property type="entry name" value="O-METHYLTRANSFERASE-RELATED"/>
    <property type="match status" value="1"/>
</dbReference>
<evidence type="ECO:0008006" key="7">
    <source>
        <dbReference type="Google" id="ProtNLM"/>
    </source>
</evidence>
<evidence type="ECO:0000256" key="2">
    <source>
        <dbReference type="ARBA" id="ARBA00022679"/>
    </source>
</evidence>
<protein>
    <recommendedName>
        <fullName evidence="7">O-methyltransferase</fullName>
    </recommendedName>
</protein>
<comment type="similarity">
    <text evidence="4">Belongs to the class I-like SAM-binding methyltransferase superfamily. Cation-dependent O-methyltransferase family.</text>
</comment>
<feature type="non-terminal residue" evidence="5">
    <location>
        <position position="1"/>
    </location>
</feature>